<evidence type="ECO:0000259" key="1">
    <source>
        <dbReference type="Pfam" id="PF03372"/>
    </source>
</evidence>
<dbReference type="OrthoDB" id="292013at2"/>
<gene>
    <name evidence="2" type="ORF">BG454_00035</name>
</gene>
<feature type="domain" description="Endonuclease/exonuclease/phosphatase" evidence="1">
    <location>
        <begin position="34"/>
        <end position="313"/>
    </location>
</feature>
<dbReference type="InterPro" id="IPR036691">
    <property type="entry name" value="Endo/exonu/phosph_ase_sf"/>
</dbReference>
<dbReference type="InterPro" id="IPR005135">
    <property type="entry name" value="Endo/exonuclease/phosphatase"/>
</dbReference>
<dbReference type="Pfam" id="PF03372">
    <property type="entry name" value="Exo_endo_phos"/>
    <property type="match status" value="1"/>
</dbReference>
<dbReference type="GO" id="GO:0004519">
    <property type="term" value="F:endonuclease activity"/>
    <property type="evidence" value="ECO:0007669"/>
    <property type="project" value="UniProtKB-KW"/>
</dbReference>
<dbReference type="SUPFAM" id="SSF56219">
    <property type="entry name" value="DNase I-like"/>
    <property type="match status" value="1"/>
</dbReference>
<dbReference type="EMBL" id="CP024899">
    <property type="protein sequence ID" value="ATX64416.1"/>
    <property type="molecule type" value="Genomic_DNA"/>
</dbReference>
<reference evidence="2 3" key="1">
    <citation type="submission" date="2017-11" db="EMBL/GenBank/DDBJ databases">
        <title>Revised Sequence and Annotation of the Rhodobaca barguzinensis strain alga05 Genome.</title>
        <authorList>
            <person name="Kopejtka K."/>
            <person name="Tomasch J.M."/>
            <person name="Bunk B."/>
            <person name="Koblizek M."/>
        </authorList>
    </citation>
    <scope>NUCLEOTIDE SEQUENCE [LARGE SCALE GENOMIC DNA]</scope>
    <source>
        <strain evidence="3">alga05</strain>
    </source>
</reference>
<evidence type="ECO:0000313" key="3">
    <source>
        <dbReference type="Proteomes" id="UP000228948"/>
    </source>
</evidence>
<keyword evidence="2" id="KW-0255">Endonuclease</keyword>
<keyword evidence="2" id="KW-0540">Nuclease</keyword>
<proteinExistence type="predicted"/>
<accession>A0A2K8K658</accession>
<dbReference type="Proteomes" id="UP000228948">
    <property type="component" value="Chromosome"/>
</dbReference>
<dbReference type="KEGG" id="rbg:BG454_00035"/>
<sequence>MRLVFWRIDLGARGPGYALRDIRAGADLPALKGDIIARLAPDVLVLSGLDYDHGLVTLRAFGTMIAQRGPALPHAFAFPSNAGLRMGRDMNGDGRDDGPDDTQGYGHFSGQRALAVLSRYPVGSQSARDFSDFLWQDLPDALLPALDPAVLQVQRLSSTGHWDIPIQISPSQRLHLLIYQAGPPVFGGQSRRNLYRNHDETAFWLALLEGRLPMSPPDGPFVLIGGSNLDPYDGDGLHGVMRALLQSPLLQDPQPQSAGALQAAQDDFSAAHLGPHELDTVHWPRAPGNLRVSYILPEAGIDVLSSGVLWPAADGDDAELAAALAAQGISHRPVWLDIDLRSIAPDSQLN</sequence>
<evidence type="ECO:0000313" key="2">
    <source>
        <dbReference type="EMBL" id="ATX64416.1"/>
    </source>
</evidence>
<name>A0A2K8K658_9RHOB</name>
<organism evidence="2 3">
    <name type="scientific">Roseinatronobacter bogoriensis subsp. barguzinensis</name>
    <dbReference type="NCBI Taxonomy" id="441209"/>
    <lineage>
        <taxon>Bacteria</taxon>
        <taxon>Pseudomonadati</taxon>
        <taxon>Pseudomonadota</taxon>
        <taxon>Alphaproteobacteria</taxon>
        <taxon>Rhodobacterales</taxon>
        <taxon>Paracoccaceae</taxon>
        <taxon>Roseinatronobacter</taxon>
    </lineage>
</organism>
<dbReference type="STRING" id="441209.GCA_001870665_00333"/>
<keyword evidence="2" id="KW-0378">Hydrolase</keyword>
<dbReference type="AlphaFoldDB" id="A0A2K8K658"/>
<keyword evidence="3" id="KW-1185">Reference proteome</keyword>
<protein>
    <submittedName>
        <fullName evidence="2">Endonuclease</fullName>
    </submittedName>
</protein>